<name>G3AGT3_SPAPN</name>
<feature type="region of interest" description="Disordered" evidence="11">
    <location>
        <begin position="1763"/>
        <end position="1791"/>
    </location>
</feature>
<dbReference type="FunCoup" id="G3AGT3">
    <property type="interactions" value="690"/>
</dbReference>
<dbReference type="InterPro" id="IPR003126">
    <property type="entry name" value="Znf_UBR"/>
</dbReference>
<dbReference type="OMA" id="HAIMINI"/>
<evidence type="ECO:0000256" key="3">
    <source>
        <dbReference type="ARBA" id="ARBA00022679"/>
    </source>
</evidence>
<keyword evidence="6 10" id="KW-0833">Ubl conjugation pathway</keyword>
<dbReference type="InterPro" id="IPR055194">
    <property type="entry name" value="UBR1-like_WH"/>
</dbReference>
<evidence type="ECO:0000256" key="8">
    <source>
        <dbReference type="ARBA" id="ARBA00046341"/>
    </source>
</evidence>
<evidence type="ECO:0000256" key="10">
    <source>
        <dbReference type="RuleBase" id="RU366018"/>
    </source>
</evidence>
<dbReference type="EC" id="2.3.2.27" evidence="10"/>
<gene>
    <name evidence="13" type="ORF">SPAPADRAFT_131561</name>
</gene>
<dbReference type="PANTHER" id="PTHR21497:SF26">
    <property type="entry name" value="E3 UBIQUITIN-PROTEIN LIGASE UBR1"/>
    <property type="match status" value="1"/>
</dbReference>
<evidence type="ECO:0000256" key="1">
    <source>
        <dbReference type="ARBA" id="ARBA00000900"/>
    </source>
</evidence>
<dbReference type="InterPro" id="IPR014719">
    <property type="entry name" value="Ribosomal_bL12_C/ClpS-like"/>
</dbReference>
<protein>
    <recommendedName>
        <fullName evidence="10">E3 ubiquitin-protein ligase</fullName>
        <ecNumber evidence="10">2.3.2.27</ecNumber>
    </recommendedName>
</protein>
<dbReference type="GO" id="GO:0061630">
    <property type="term" value="F:ubiquitin protein ligase activity"/>
    <property type="evidence" value="ECO:0007669"/>
    <property type="project" value="UniProtKB-UniRule"/>
</dbReference>
<dbReference type="PANTHER" id="PTHR21497">
    <property type="entry name" value="UBIQUITIN LIGASE E3 ALPHA-RELATED"/>
    <property type="match status" value="1"/>
</dbReference>
<dbReference type="GO" id="GO:0071596">
    <property type="term" value="P:ubiquitin-dependent protein catabolic process via the N-end rule pathway"/>
    <property type="evidence" value="ECO:0007669"/>
    <property type="project" value="UniProtKB-UniRule"/>
</dbReference>
<dbReference type="HOGENOM" id="CLU_238060_0_0_1"/>
<feature type="domain" description="UBR-type" evidence="12">
    <location>
        <begin position="98"/>
        <end position="171"/>
    </location>
</feature>
<evidence type="ECO:0000256" key="6">
    <source>
        <dbReference type="ARBA" id="ARBA00022786"/>
    </source>
</evidence>
<dbReference type="Gene3D" id="2.10.110.30">
    <property type="match status" value="1"/>
</dbReference>
<evidence type="ECO:0000313" key="13">
    <source>
        <dbReference type="EMBL" id="EGW35416.1"/>
    </source>
</evidence>
<comment type="function">
    <text evidence="10">Ubiquitin ligase protein which is a component of the N-end rule pathway. Recognizes and binds to proteins bearing specific N-terminal residues that are destabilizing according to the N-end rule, leading to their ubiquitination and subsequent degradation.</text>
</comment>
<dbReference type="InterPro" id="IPR003769">
    <property type="entry name" value="ClpS_core"/>
</dbReference>
<feature type="compositionally biased region" description="Acidic residues" evidence="11">
    <location>
        <begin position="1770"/>
        <end position="1783"/>
    </location>
</feature>
<evidence type="ECO:0000256" key="11">
    <source>
        <dbReference type="SAM" id="MobiDB-lite"/>
    </source>
</evidence>
<dbReference type="InterPro" id="IPR001841">
    <property type="entry name" value="Znf_RING"/>
</dbReference>
<comment type="pathway">
    <text evidence="2 10">Protein modification; protein ubiquitination.</text>
</comment>
<keyword evidence="14" id="KW-1185">Reference proteome</keyword>
<evidence type="ECO:0000313" key="14">
    <source>
        <dbReference type="Proteomes" id="UP000000709"/>
    </source>
</evidence>
<dbReference type="STRING" id="619300.G3AGT3"/>
<comment type="similarity">
    <text evidence="8 10">Belongs to the E3 ubiquitin-protein ligase UBR1-like family.</text>
</comment>
<dbReference type="UniPathway" id="UPA00143"/>
<dbReference type="InterPro" id="IPR039164">
    <property type="entry name" value="UBR1-like"/>
</dbReference>
<dbReference type="GO" id="GO:0005737">
    <property type="term" value="C:cytoplasm"/>
    <property type="evidence" value="ECO:0007669"/>
    <property type="project" value="TreeGrafter"/>
</dbReference>
<dbReference type="GO" id="GO:0000151">
    <property type="term" value="C:ubiquitin ligase complex"/>
    <property type="evidence" value="ECO:0007669"/>
    <property type="project" value="TreeGrafter"/>
</dbReference>
<evidence type="ECO:0000256" key="2">
    <source>
        <dbReference type="ARBA" id="ARBA00004906"/>
    </source>
</evidence>
<dbReference type="Pfam" id="PF02207">
    <property type="entry name" value="zf-UBR"/>
    <property type="match status" value="1"/>
</dbReference>
<dbReference type="Pfam" id="PF22960">
    <property type="entry name" value="WHD_UBR1"/>
    <property type="match status" value="1"/>
</dbReference>
<dbReference type="Proteomes" id="UP000000709">
    <property type="component" value="Unassembled WGS sequence"/>
</dbReference>
<dbReference type="InParanoid" id="G3AGT3"/>
<dbReference type="SMART" id="SM00184">
    <property type="entry name" value="RING"/>
    <property type="match status" value="1"/>
</dbReference>
<dbReference type="KEGG" id="spaa:SPAPADRAFT_131561"/>
<evidence type="ECO:0000256" key="5">
    <source>
        <dbReference type="ARBA" id="ARBA00022771"/>
    </source>
</evidence>
<dbReference type="eggNOG" id="KOG1140">
    <property type="taxonomic scope" value="Eukaryota"/>
</dbReference>
<dbReference type="InterPro" id="IPR044046">
    <property type="entry name" value="E3_ligase_UBR-like_C"/>
</dbReference>
<dbReference type="GeneID" id="18869589"/>
<keyword evidence="4 10" id="KW-0479">Metal-binding</keyword>
<dbReference type="FunFam" id="2.10.110.30:FF:000002">
    <property type="entry name" value="Putative e3 ubiquitin-protein ligase ubr3"/>
    <property type="match status" value="1"/>
</dbReference>
<dbReference type="RefSeq" id="XP_007372828.1">
    <property type="nucleotide sequence ID" value="XM_007372766.1"/>
</dbReference>
<evidence type="ECO:0000256" key="7">
    <source>
        <dbReference type="ARBA" id="ARBA00022833"/>
    </source>
</evidence>
<evidence type="ECO:0000259" key="12">
    <source>
        <dbReference type="PROSITE" id="PS51157"/>
    </source>
</evidence>
<keyword evidence="5 10" id="KW-0863">Zinc-finger</keyword>
<feature type="zinc finger region" description="UBR-type" evidence="9">
    <location>
        <begin position="98"/>
        <end position="171"/>
    </location>
</feature>
<organism evidence="14">
    <name type="scientific">Spathaspora passalidarum (strain NRRL Y-27907 / 11-Y1)</name>
    <dbReference type="NCBI Taxonomy" id="619300"/>
    <lineage>
        <taxon>Eukaryota</taxon>
        <taxon>Fungi</taxon>
        <taxon>Dikarya</taxon>
        <taxon>Ascomycota</taxon>
        <taxon>Saccharomycotina</taxon>
        <taxon>Pichiomycetes</taxon>
        <taxon>Debaryomycetaceae</taxon>
        <taxon>Spathaspora</taxon>
    </lineage>
</organism>
<dbReference type="EMBL" id="GL996499">
    <property type="protein sequence ID" value="EGW35416.1"/>
    <property type="molecule type" value="Genomic_DNA"/>
</dbReference>
<reference evidence="13 14" key="1">
    <citation type="journal article" date="2011" name="Proc. Natl. Acad. Sci. U.S.A.">
        <title>Comparative genomics of xylose-fermenting fungi for enhanced biofuel production.</title>
        <authorList>
            <person name="Wohlbach D.J."/>
            <person name="Kuo A."/>
            <person name="Sato T.K."/>
            <person name="Potts K.M."/>
            <person name="Salamov A.A."/>
            <person name="LaButti K.M."/>
            <person name="Sun H."/>
            <person name="Clum A."/>
            <person name="Pangilinan J.L."/>
            <person name="Lindquist E.A."/>
            <person name="Lucas S."/>
            <person name="Lapidus A."/>
            <person name="Jin M."/>
            <person name="Gunawan C."/>
            <person name="Balan V."/>
            <person name="Dale B.E."/>
            <person name="Jeffries T.W."/>
            <person name="Zinkel R."/>
            <person name="Barry K.W."/>
            <person name="Grigoriev I.V."/>
            <person name="Gasch A.P."/>
        </authorList>
    </citation>
    <scope>NUCLEOTIDE SEQUENCE [LARGE SCALE GENOMIC DNA]</scope>
    <source>
        <strain evidence="14">NRRL Y-27907 / 11-Y1</strain>
    </source>
</reference>
<proteinExistence type="inferred from homology"/>
<accession>G3AGT3</accession>
<dbReference type="GO" id="GO:0008270">
    <property type="term" value="F:zinc ion binding"/>
    <property type="evidence" value="ECO:0007669"/>
    <property type="project" value="UniProtKB-UniRule"/>
</dbReference>
<keyword evidence="7 10" id="KW-0862">Zinc</keyword>
<keyword evidence="3 10" id="KW-0808">Transferase</keyword>
<dbReference type="OrthoDB" id="26387at2759"/>
<comment type="catalytic activity">
    <reaction evidence="1 10">
        <text>S-ubiquitinyl-[E2 ubiquitin-conjugating enzyme]-L-cysteine + [acceptor protein]-L-lysine = [E2 ubiquitin-conjugating enzyme]-L-cysteine + N(6)-ubiquitinyl-[acceptor protein]-L-lysine.</text>
        <dbReference type="EC" id="2.3.2.27"/>
    </reaction>
</comment>
<evidence type="ECO:0000256" key="9">
    <source>
        <dbReference type="PROSITE-ProRule" id="PRU00508"/>
    </source>
</evidence>
<sequence>MVVSGSDLQTQLRKFLVELPARADFEFTKATKHDLYRALYVAITNQGQHLTSLFPDISIDELDQLQSQQLQFPLSLEPPFKVFYNTLKQTKYTHLPDKACAKVFAENEAVYCCQDCGFDDTCVLCGYCFNPDDHVNHNIYIYKSTGENGGICDCGDEEAFVEKLHCKCQIPTEDEPETIQEDVSELAPYLRDTIAVCLDYILDVLNMSVLALPMVHDKIDSSGTITTKTYSDNAVLSPSKRYGDTEDVNSDEWLLILWNDEYHNLQEAIDSINAGTGVGDSKASEIAYKIDKEGFAILKRDPHFENVFGAKILVEQGGLIATVESSRDHFREEIVKYMFKWFEEILNFKGNVEFRELCKHVFCELLLAPSHEVSTSVDVEPFKSGSLSDHDYFINGFQYQGKFKDAGLTRINPDFVDALEHPISAILDANDDPSTISHSRLQYLLAYQIRLRKSIRMKLGSLLVPCLVSEPDTKMEFSKQFIEMYPMLLNMMALTDREEHLNLLADISSQIFTCPNSVQYILREDLLRNIIGPLAALIERTSTVYNEKTGYHSFYDIGINSQKKRAIKLAIKYAIGHLTHFASSGLAAGEIKAFMNDDTFRLYILLLRNFQSYLLMKRKYGDHVERDSDDFMLHLNFFFPVVLEVKQVVELQYSNPKLVENAEVLMKYLFARPIEFSQPGVVKFQVSKEQISFANPLHSLLSFMIEYHGINQFIPTLQSYSQKLVEIADISLRSVVLGSQIKVGFWIRNGLSATHQSKLYFSSKTCDVTYYRDFHIVQIAALFGNDPQKTLTNILDRWELLPWFLNQVSYSQTIYEERFVTISERFIVFIYNLITDRTFLTVETPTERARRMLRTAMAYRLCREGKSYTFLRYKIESNLPTEEIDKVLYSIADYQPPSSLTDSGLYRLKEAIYEELDPLSVYLDPSKFQVISESIIKNVARIRKIKEDDVIIQPRITRANYDLVDNNIGQFVKTQMFAKLIYKFLQVAIDTSDETYLPQLLHLIHAILLDDELIHGKEYLNPYFVDIPISDLLLTIVESKMSKYVIQKADYLVDLLVVKDKRVLESLVDCFGEDYIQSYKKRKSALFETEVERKKRLATERANRIMRKFSRQREQFLSKNKDLDADLDNDDKSEVEGHLRTCVLCGEQESVDSPFGILASSTKAATFWKIPTSKHDQVANAYKKWDKSIAYDESATTYGVGYHFNAENDVPFEFPVVSTCGHGIHYECYKRGSTGLTHYPCPLCHDLHDMFIPSYIPSATNRISDRFLHGEPQFTRYNMITHCIDATSKINNVVSSLINEEYLNTEQQFDAHRMVLSTVLTRIPDRTKYGTGNTKSESYFYLLLAYSELIANTIRMNEIATRINGEEAYSNFLSQFSGSTKTLLISLVQGRALAYAKRDSPALLGTEALFQFEAERFWDSDSILDSVFNDLVALFFQTGESLATLTTMGMTKLLAVSLYSILFSCANNPGYEQYFVSETDVNIPDKHLNLFKGFLFQVTEMMEIEVKPVDSQVVVGLYLGIEHLMGVFLRQVVILADLLTSQVQGENMYESQPQFANLQAAIEDQSRVDCTDALTASLSVPSFNQLINTLLTGDDSSFENKIFEVTFLSKIPKYFEKGILNLNSPGMVHLITLPHDYNASLLNASDSNTHDKSICLFCSTWISNSRQPSHMATCASHTGIFYTPSTNTLRLNVHIGHSRIPLDLEGPYLTVHGEVKPRRTKLKATLNEFRYLCLNKLWLNQGLYGFVTRNLFGARTVDDLLGNDGNTSPFEDDSEDMDEDDETEIRGGIFP</sequence>
<dbReference type="PROSITE" id="PS51157">
    <property type="entry name" value="ZF_UBR"/>
    <property type="match status" value="1"/>
</dbReference>
<dbReference type="CDD" id="cd19672">
    <property type="entry name" value="UBR-box_UBR1_like"/>
    <property type="match status" value="1"/>
</dbReference>
<evidence type="ECO:0000256" key="4">
    <source>
        <dbReference type="ARBA" id="ARBA00022723"/>
    </source>
</evidence>
<dbReference type="GO" id="GO:0016567">
    <property type="term" value="P:protein ubiquitination"/>
    <property type="evidence" value="ECO:0007669"/>
    <property type="project" value="UniProtKB-UniRule"/>
</dbReference>
<dbReference type="Pfam" id="PF02617">
    <property type="entry name" value="ClpS"/>
    <property type="match status" value="1"/>
</dbReference>
<dbReference type="Pfam" id="PF18995">
    <property type="entry name" value="PRT6_C"/>
    <property type="match status" value="1"/>
</dbReference>
<dbReference type="SUPFAM" id="SSF54736">
    <property type="entry name" value="ClpS-like"/>
    <property type="match status" value="1"/>
</dbReference>
<dbReference type="SMART" id="SM00396">
    <property type="entry name" value="ZnF_UBR1"/>
    <property type="match status" value="1"/>
</dbReference>